<dbReference type="AlphaFoldDB" id="A0A1W1BXN7"/>
<organism evidence="1">
    <name type="scientific">hydrothermal vent metagenome</name>
    <dbReference type="NCBI Taxonomy" id="652676"/>
    <lineage>
        <taxon>unclassified sequences</taxon>
        <taxon>metagenomes</taxon>
        <taxon>ecological metagenomes</taxon>
    </lineage>
</organism>
<proteinExistence type="predicted"/>
<dbReference type="EMBL" id="FPHI01000018">
    <property type="protein sequence ID" value="SFV58255.1"/>
    <property type="molecule type" value="Genomic_DNA"/>
</dbReference>
<accession>A0A1W1BXN7</accession>
<gene>
    <name evidence="1" type="ORF">MNB_SV-3-990</name>
</gene>
<sequence>MKVKGLRIPEDVEVELCVDGEVNFSFHSNKGQEKVSQMGEIEKLKFAIAVIAKQNRLK</sequence>
<protein>
    <submittedName>
        <fullName evidence="1">Uncharacterized protein</fullName>
    </submittedName>
</protein>
<name>A0A1W1BXN7_9ZZZZ</name>
<evidence type="ECO:0000313" key="1">
    <source>
        <dbReference type="EMBL" id="SFV58255.1"/>
    </source>
</evidence>
<reference evidence="1" key="1">
    <citation type="submission" date="2016-10" db="EMBL/GenBank/DDBJ databases">
        <authorList>
            <person name="de Groot N.N."/>
        </authorList>
    </citation>
    <scope>NUCLEOTIDE SEQUENCE</scope>
</reference>